<organism evidence="1 2">
    <name type="scientific">Rangifer tarandus platyrhynchus</name>
    <name type="common">Svalbard reindeer</name>
    <dbReference type="NCBI Taxonomy" id="3082113"/>
    <lineage>
        <taxon>Eukaryota</taxon>
        <taxon>Metazoa</taxon>
        <taxon>Chordata</taxon>
        <taxon>Craniata</taxon>
        <taxon>Vertebrata</taxon>
        <taxon>Euteleostomi</taxon>
        <taxon>Mammalia</taxon>
        <taxon>Eutheria</taxon>
        <taxon>Laurasiatheria</taxon>
        <taxon>Artiodactyla</taxon>
        <taxon>Ruminantia</taxon>
        <taxon>Pecora</taxon>
        <taxon>Cervidae</taxon>
        <taxon>Odocoileinae</taxon>
        <taxon>Rangifer</taxon>
    </lineage>
</organism>
<reference evidence="1" key="1">
    <citation type="submission" date="2023-05" db="EMBL/GenBank/DDBJ databases">
        <authorList>
            <consortium name="ELIXIR-Norway"/>
        </authorList>
    </citation>
    <scope>NUCLEOTIDE SEQUENCE</scope>
</reference>
<accession>A0AC59ZR87</accession>
<dbReference type="Proteomes" id="UP001162501">
    <property type="component" value="Chromosome 31"/>
</dbReference>
<dbReference type="EMBL" id="OX596115">
    <property type="protein sequence ID" value="CAN0475018.1"/>
    <property type="molecule type" value="Genomic_DNA"/>
</dbReference>
<evidence type="ECO:0000313" key="1">
    <source>
        <dbReference type="EMBL" id="CAN0475018.1"/>
    </source>
</evidence>
<gene>
    <name evidence="1" type="ORF">MRATA1EN22A_LOCUS20756</name>
</gene>
<sequence>MVRLINCAFTGTQGSLQPARPPGPASCDGCWAACGSPRISFKYGFLRGNALALMVTSAAAGAEGRRAERRGRRNHSPRRRSGACLSWHVCPDPRKDGPKSRTLM</sequence>
<protein>
    <submittedName>
        <fullName evidence="1">Uncharacterized protein</fullName>
    </submittedName>
</protein>
<proteinExistence type="predicted"/>
<evidence type="ECO:0000313" key="2">
    <source>
        <dbReference type="Proteomes" id="UP001162501"/>
    </source>
</evidence>
<reference evidence="1" key="2">
    <citation type="submission" date="2025-03" db="EMBL/GenBank/DDBJ databases">
        <authorList>
            <consortium name="ELIXIR-Norway"/>
            <consortium name="Elixir Norway"/>
        </authorList>
    </citation>
    <scope>NUCLEOTIDE SEQUENCE</scope>
</reference>
<name>A0AC59ZR87_RANTA</name>